<feature type="region of interest" description="Disordered" evidence="1">
    <location>
        <begin position="1"/>
        <end position="163"/>
    </location>
</feature>
<gene>
    <name evidence="2" type="ORF">CLV57_2628</name>
</gene>
<accession>A0A2H9VMF6</accession>
<dbReference type="Proteomes" id="UP000242687">
    <property type="component" value="Unassembled WGS sequence"/>
</dbReference>
<keyword evidence="3" id="KW-1185">Reference proteome</keyword>
<protein>
    <submittedName>
        <fullName evidence="2">Uncharacterized protein</fullName>
    </submittedName>
</protein>
<evidence type="ECO:0000313" key="3">
    <source>
        <dbReference type="Proteomes" id="UP000242687"/>
    </source>
</evidence>
<dbReference type="OrthoDB" id="799505at2"/>
<evidence type="ECO:0000256" key="1">
    <source>
        <dbReference type="SAM" id="MobiDB-lite"/>
    </source>
</evidence>
<reference evidence="2 3" key="1">
    <citation type="submission" date="2017-11" db="EMBL/GenBank/DDBJ databases">
        <title>Genomic Encyclopedia of Archaeal and Bacterial Type Strains, Phase II (KMG-II): From Individual Species to Whole Genera.</title>
        <authorList>
            <person name="Goeker M."/>
        </authorList>
    </citation>
    <scope>NUCLEOTIDE SEQUENCE [LARGE SCALE GENOMIC DNA]</scope>
    <source>
        <strain evidence="2 3">DSM 28175</strain>
    </source>
</reference>
<proteinExistence type="predicted"/>
<organism evidence="2 3">
    <name type="scientific">Mucilaginibacter auburnensis</name>
    <dbReference type="NCBI Taxonomy" id="1457233"/>
    <lineage>
        <taxon>Bacteria</taxon>
        <taxon>Pseudomonadati</taxon>
        <taxon>Bacteroidota</taxon>
        <taxon>Sphingobacteriia</taxon>
        <taxon>Sphingobacteriales</taxon>
        <taxon>Sphingobacteriaceae</taxon>
        <taxon>Mucilaginibacter</taxon>
    </lineage>
</organism>
<feature type="compositionally biased region" description="Basic and acidic residues" evidence="1">
    <location>
        <begin position="140"/>
        <end position="163"/>
    </location>
</feature>
<dbReference type="AlphaFoldDB" id="A0A2H9VMF6"/>
<dbReference type="RefSeq" id="WP_100341829.1">
    <property type="nucleotide sequence ID" value="NZ_PGFJ01000002.1"/>
</dbReference>
<feature type="compositionally biased region" description="Polar residues" evidence="1">
    <location>
        <begin position="9"/>
        <end position="32"/>
    </location>
</feature>
<comment type="caution">
    <text evidence="2">The sequence shown here is derived from an EMBL/GenBank/DDBJ whole genome shotgun (WGS) entry which is preliminary data.</text>
</comment>
<evidence type="ECO:0000313" key="2">
    <source>
        <dbReference type="EMBL" id="PJJ79494.1"/>
    </source>
</evidence>
<feature type="compositionally biased region" description="Basic and acidic residues" evidence="1">
    <location>
        <begin position="45"/>
        <end position="63"/>
    </location>
</feature>
<dbReference type="EMBL" id="PGFJ01000002">
    <property type="protein sequence ID" value="PJJ79494.1"/>
    <property type="molecule type" value="Genomic_DNA"/>
</dbReference>
<sequence length="163" mass="18408">MNYNDEESLQNWDDNAETNKTPVQDNINNATANAYRVDSDDEVTEKDLTRSFLGDAERNEVREGQPMGGHSFGKSNVTPSGDDKNNPSQNAGYSNAYFARTEPSEEHPENSNFTPDGNNMHQEGTADNDGQYQNAEEGPIDIRDRERFGLDNEFENRRDIEPK</sequence>
<feature type="compositionally biased region" description="Polar residues" evidence="1">
    <location>
        <begin position="110"/>
        <end position="122"/>
    </location>
</feature>
<name>A0A2H9VMF6_9SPHI</name>